<accession>A0A1G2KRG2</accession>
<protein>
    <submittedName>
        <fullName evidence="1">Uncharacterized protein</fullName>
    </submittedName>
</protein>
<comment type="caution">
    <text evidence="1">The sequence shown here is derived from an EMBL/GenBank/DDBJ whole genome shotgun (WGS) entry which is preliminary data.</text>
</comment>
<evidence type="ECO:0000313" key="2">
    <source>
        <dbReference type="Proteomes" id="UP000177811"/>
    </source>
</evidence>
<dbReference type="EMBL" id="MHQL01000050">
    <property type="protein sequence ID" value="OHA01980.1"/>
    <property type="molecule type" value="Genomic_DNA"/>
</dbReference>
<dbReference type="PROSITE" id="PS51257">
    <property type="entry name" value="PROKAR_LIPOPROTEIN"/>
    <property type="match status" value="1"/>
</dbReference>
<dbReference type="AlphaFoldDB" id="A0A1G2KRG2"/>
<dbReference type="Proteomes" id="UP000177811">
    <property type="component" value="Unassembled WGS sequence"/>
</dbReference>
<name>A0A1G2KRG2_9BACT</name>
<organism evidence="1 2">
    <name type="scientific">Candidatus Sungbacteria bacterium RIFCSPHIGHO2_02_FULL_51_29</name>
    <dbReference type="NCBI Taxonomy" id="1802273"/>
    <lineage>
        <taxon>Bacteria</taxon>
        <taxon>Candidatus Sungiibacteriota</taxon>
    </lineage>
</organism>
<sequence length="151" mass="16558">MPKALWAVLFISVLSVGCESDPPAPPPPKTETENLIYIEATSHDNRDIIVLNDWLRANPDRKITSLTGILLGSGGDVSGYIARFDRADNSRQRCTRLFARDGAVWQASGGYGIEDLDKWMREHKAFKNLLVVSVPSGTGGSLSYTLCFDGE</sequence>
<proteinExistence type="predicted"/>
<evidence type="ECO:0000313" key="1">
    <source>
        <dbReference type="EMBL" id="OHA01980.1"/>
    </source>
</evidence>
<gene>
    <name evidence="1" type="ORF">A3C16_02470</name>
</gene>
<reference evidence="1 2" key="1">
    <citation type="journal article" date="2016" name="Nat. Commun.">
        <title>Thousands of microbial genomes shed light on interconnected biogeochemical processes in an aquifer system.</title>
        <authorList>
            <person name="Anantharaman K."/>
            <person name="Brown C.T."/>
            <person name="Hug L.A."/>
            <person name="Sharon I."/>
            <person name="Castelle C.J."/>
            <person name="Probst A.J."/>
            <person name="Thomas B.C."/>
            <person name="Singh A."/>
            <person name="Wilkins M.J."/>
            <person name="Karaoz U."/>
            <person name="Brodie E.L."/>
            <person name="Williams K.H."/>
            <person name="Hubbard S.S."/>
            <person name="Banfield J.F."/>
        </authorList>
    </citation>
    <scope>NUCLEOTIDE SEQUENCE [LARGE SCALE GENOMIC DNA]</scope>
</reference>